<dbReference type="PROSITE" id="PS00972">
    <property type="entry name" value="USP_1"/>
    <property type="match status" value="1"/>
</dbReference>
<feature type="compositionally biased region" description="Low complexity" evidence="10">
    <location>
        <begin position="335"/>
        <end position="346"/>
    </location>
</feature>
<dbReference type="GO" id="GO:0005634">
    <property type="term" value="C:nucleus"/>
    <property type="evidence" value="ECO:0007669"/>
    <property type="project" value="UniProtKB-SubCell"/>
</dbReference>
<evidence type="ECO:0000256" key="5">
    <source>
        <dbReference type="ARBA" id="ARBA00022801"/>
    </source>
</evidence>
<evidence type="ECO:0000313" key="12">
    <source>
        <dbReference type="Ensembl" id="ENSCCEP00000021431.1"/>
    </source>
</evidence>
<evidence type="ECO:0000256" key="3">
    <source>
        <dbReference type="ARBA" id="ARBA00022670"/>
    </source>
</evidence>
<dbReference type="SUPFAM" id="SSF54001">
    <property type="entry name" value="Cysteine proteinases"/>
    <property type="match status" value="1"/>
</dbReference>
<dbReference type="Proteomes" id="UP000694410">
    <property type="component" value="Unplaced"/>
</dbReference>
<dbReference type="PANTHER" id="PTHR43982:SF6">
    <property type="entry name" value="UBIQUITIN CARBOXYL-TERMINAL HYDROLASE 2-RELATED"/>
    <property type="match status" value="1"/>
</dbReference>
<evidence type="ECO:0000256" key="4">
    <source>
        <dbReference type="ARBA" id="ARBA00022786"/>
    </source>
</evidence>
<sequence length="834" mass="97806">QVELEMIKSLTFFLTFFPPFCSRRVLEASIAENKASLKRTHPEVWSDSPNPYDRKRQDNCPVGLKNVGNTCWFSAVIQSLFNLLEFRRLVLNFNPPANAQDLPRNQKEHRNLPFMRELRYLFALLVGSKRKYVDPSRAVEILKDAFKSNDSQQQDVSEFTHKLLDWLEDAFQIKAEEERDGEKPKNPMVELFYGRFLAVGVLEGKKFENTEMFGQYPLQVNGFKDLHECLEAAMIEGEIESLHSENSAKSGQEHWFTELPPVLTFELSRFEFNQALGRPEKIHNKLEFPPILYLDRYMHKNREITRIKRDEIKRLKEYLTVLQQRLERTTEQQGPSSSDVPSTSPVQRSVIHKPFTQSRIPPDLPMHPAPRHITEEELSVLEGCLHRWRTEVENDTRDLQESISRIHRTIELMYSDKTMVQVPYRLHAVLVHEGQANAGHYWAYIYDHHQNRWMKYNDISVTKSTWEELERDSFGGYRNASAYCLMYINDKEQYLIQEEFNKETGQILVGMDTLPSDLRDYVKEDNKRFEKELEEWDAELAQKTQQEKLLSQIPRAPAPSPAIKLEYTRLLKLAQEDPPPECDYRLRHAIVYFIQNQAPKKIIERTLLEQFGDHNLSFDERCRNIMKVAQAKLEMIKPDEVNMEEYEEHSSYLEAGCTWMLNLMLLFLHSSYMEALLYLIYAYQNNKELLSKGPYRGHDEELISHYRRECLLKLNEHAAALFESGDDQEVNNGLIIMNELIVPCLPLLLVDEMEEKDIVAVEDMRNRWCSYLGQEMEPNLQEKLTDFLPKLLDCSTEIKGFNDPPKLPSYSTHELCERYARIMLSLSRTPADGR</sequence>
<evidence type="ECO:0000256" key="1">
    <source>
        <dbReference type="ARBA" id="ARBA00000707"/>
    </source>
</evidence>
<dbReference type="InterPro" id="IPR044635">
    <property type="entry name" value="UBP14-like"/>
</dbReference>
<evidence type="ECO:0000256" key="7">
    <source>
        <dbReference type="ARBA" id="ARBA00023242"/>
    </source>
</evidence>
<gene>
    <name evidence="12" type="primary">USP25</name>
</gene>
<dbReference type="InterPro" id="IPR038765">
    <property type="entry name" value="Papain-like_cys_pep_sf"/>
</dbReference>
<dbReference type="FunFam" id="3.90.70.10:FF:000004">
    <property type="entry name" value="Putative ubiquitin carboxyl-terminal hydrolase 25"/>
    <property type="match status" value="1"/>
</dbReference>
<evidence type="ECO:0000256" key="9">
    <source>
        <dbReference type="SAM" id="Coils"/>
    </source>
</evidence>
<dbReference type="GO" id="GO:0070628">
    <property type="term" value="F:proteasome binding"/>
    <property type="evidence" value="ECO:0007669"/>
    <property type="project" value="TreeGrafter"/>
</dbReference>
<feature type="region of interest" description="Disordered" evidence="10">
    <location>
        <begin position="327"/>
        <end position="347"/>
    </location>
</feature>
<evidence type="ECO:0000256" key="8">
    <source>
        <dbReference type="RuleBase" id="RU366025"/>
    </source>
</evidence>
<keyword evidence="13" id="KW-1185">Reference proteome</keyword>
<keyword evidence="4 8" id="KW-0833">Ubl conjugation pathway</keyword>
<evidence type="ECO:0000256" key="2">
    <source>
        <dbReference type="ARBA" id="ARBA00004123"/>
    </source>
</evidence>
<reference evidence="12" key="2">
    <citation type="submission" date="2025-09" db="UniProtKB">
        <authorList>
            <consortium name="Ensembl"/>
        </authorList>
    </citation>
    <scope>IDENTIFICATION</scope>
</reference>
<organism evidence="12 13">
    <name type="scientific">Cyanistes caeruleus</name>
    <name type="common">Eurasian blue tit</name>
    <name type="synonym">Parus caeruleus</name>
    <dbReference type="NCBI Taxonomy" id="156563"/>
    <lineage>
        <taxon>Eukaryota</taxon>
        <taxon>Metazoa</taxon>
        <taxon>Chordata</taxon>
        <taxon>Craniata</taxon>
        <taxon>Vertebrata</taxon>
        <taxon>Euteleostomi</taxon>
        <taxon>Archelosauria</taxon>
        <taxon>Archosauria</taxon>
        <taxon>Dinosauria</taxon>
        <taxon>Saurischia</taxon>
        <taxon>Theropoda</taxon>
        <taxon>Coelurosauria</taxon>
        <taxon>Aves</taxon>
        <taxon>Neognathae</taxon>
        <taxon>Neoaves</taxon>
        <taxon>Telluraves</taxon>
        <taxon>Australaves</taxon>
        <taxon>Passeriformes</taxon>
        <taxon>Paridae</taxon>
        <taxon>Cyanistes</taxon>
    </lineage>
</organism>
<dbReference type="GO" id="GO:0061136">
    <property type="term" value="P:regulation of proteasomal protein catabolic process"/>
    <property type="evidence" value="ECO:0007669"/>
    <property type="project" value="TreeGrafter"/>
</dbReference>
<feature type="coiled-coil region" evidence="9">
    <location>
        <begin position="519"/>
        <end position="546"/>
    </location>
</feature>
<keyword evidence="3 8" id="KW-0645">Protease</keyword>
<evidence type="ECO:0000259" key="11">
    <source>
        <dbReference type="PROSITE" id="PS50235"/>
    </source>
</evidence>
<reference evidence="12" key="1">
    <citation type="submission" date="2025-08" db="UniProtKB">
        <authorList>
            <consortium name="Ensembl"/>
        </authorList>
    </citation>
    <scope>IDENTIFICATION</scope>
</reference>
<comment type="similarity">
    <text evidence="8">Belongs to the peptidase C19 family.</text>
</comment>
<dbReference type="CDD" id="cd02665">
    <property type="entry name" value="Peptidase_C19I"/>
    <property type="match status" value="1"/>
</dbReference>
<keyword evidence="5 8" id="KW-0378">Hydrolase</keyword>
<dbReference type="InterPro" id="IPR001394">
    <property type="entry name" value="Peptidase_C19_UCH"/>
</dbReference>
<proteinExistence type="inferred from homology"/>
<dbReference type="Gene3D" id="3.90.70.10">
    <property type="entry name" value="Cysteine proteinases"/>
    <property type="match status" value="1"/>
</dbReference>
<dbReference type="GO" id="GO:0043161">
    <property type="term" value="P:proteasome-mediated ubiquitin-dependent protein catabolic process"/>
    <property type="evidence" value="ECO:0007669"/>
    <property type="project" value="InterPro"/>
</dbReference>
<dbReference type="PROSITE" id="PS50235">
    <property type="entry name" value="USP_3"/>
    <property type="match status" value="1"/>
</dbReference>
<dbReference type="InterPro" id="IPR028889">
    <property type="entry name" value="USP"/>
</dbReference>
<keyword evidence="7" id="KW-0539">Nucleus</keyword>
<evidence type="ECO:0000256" key="6">
    <source>
        <dbReference type="ARBA" id="ARBA00022807"/>
    </source>
</evidence>
<dbReference type="InterPro" id="IPR018200">
    <property type="entry name" value="USP_CS"/>
</dbReference>
<dbReference type="GO" id="GO:0016579">
    <property type="term" value="P:protein deubiquitination"/>
    <property type="evidence" value="ECO:0007669"/>
    <property type="project" value="InterPro"/>
</dbReference>
<dbReference type="Ensembl" id="ENSCCET00000032537.1">
    <property type="protein sequence ID" value="ENSCCEP00000021431.1"/>
    <property type="gene ID" value="ENSCCEG00000018064.1"/>
</dbReference>
<keyword evidence="9" id="KW-0175">Coiled coil</keyword>
<dbReference type="AlphaFoldDB" id="A0A8C0VAW2"/>
<name>A0A8C0VAW2_CYACU</name>
<dbReference type="PANTHER" id="PTHR43982">
    <property type="entry name" value="UBIQUITIN CARBOXYL-TERMINAL HYDROLASE"/>
    <property type="match status" value="1"/>
</dbReference>
<keyword evidence="6 8" id="KW-0788">Thiol protease</keyword>
<protein>
    <recommendedName>
        <fullName evidence="8">Ubiquitin carboxyl-terminal hydrolase</fullName>
        <ecNumber evidence="8">3.4.19.12</ecNumber>
    </recommendedName>
</protein>
<dbReference type="GO" id="GO:0004843">
    <property type="term" value="F:cysteine-type deubiquitinase activity"/>
    <property type="evidence" value="ECO:0007669"/>
    <property type="project" value="UniProtKB-UniRule"/>
</dbReference>
<evidence type="ECO:0000256" key="10">
    <source>
        <dbReference type="SAM" id="MobiDB-lite"/>
    </source>
</evidence>
<comment type="subcellular location">
    <subcellularLocation>
        <location evidence="2">Nucleus</location>
    </subcellularLocation>
</comment>
<dbReference type="Pfam" id="PF00443">
    <property type="entry name" value="UCH"/>
    <property type="match status" value="1"/>
</dbReference>
<evidence type="ECO:0000313" key="13">
    <source>
        <dbReference type="Proteomes" id="UP000694410"/>
    </source>
</evidence>
<dbReference type="PROSITE" id="PS00973">
    <property type="entry name" value="USP_2"/>
    <property type="match status" value="1"/>
</dbReference>
<accession>A0A8C0VAW2</accession>
<dbReference type="EC" id="3.4.19.12" evidence="8"/>
<feature type="domain" description="USP" evidence="11">
    <location>
        <begin position="62"/>
        <end position="490"/>
    </location>
</feature>
<comment type="catalytic activity">
    <reaction evidence="1 8">
        <text>Thiol-dependent hydrolysis of ester, thioester, amide, peptide and isopeptide bonds formed by the C-terminal Gly of ubiquitin (a 76-residue protein attached to proteins as an intracellular targeting signal).</text>
        <dbReference type="EC" id="3.4.19.12"/>
    </reaction>
</comment>